<evidence type="ECO:0000256" key="6">
    <source>
        <dbReference type="RuleBase" id="RU365059"/>
    </source>
</evidence>
<protein>
    <recommendedName>
        <fullName evidence="2 6">GPN-loop GTPase 3</fullName>
    </recommendedName>
</protein>
<dbReference type="Pfam" id="PF03029">
    <property type="entry name" value="ATP_bind_1"/>
    <property type="match status" value="1"/>
</dbReference>
<sequence length="290" mass="32500">MRYAVLVAGPAGAGKSTFCASLITHAQTIGRSVHLVNLDPAADKFEYEPTIDIRDLINLEDVMEELEFGPNGGLIYCFEYLLNNLDWLEDELGAYEDDYLIIDCPGQIELYTHVPLLPRLVTFLSTSLNFRTSAVYLIDSQFMQDKSKFFAGVMSAMSCMLSLGISMLCLMSKMDLVKDKKGRTKREVGRYLDPDPNLLLEDINQSTNPKFNQLNRAVVSLIEDQNIVSFLPLDVTSEDSVNTVLSHIDNMMQYGEDEEPKVPKDMDDGEFVLFLGSYKTGLIVLAGDFD</sequence>
<proteinExistence type="inferred from homology"/>
<comment type="subunit">
    <text evidence="6">Binds to RNA polymerase II (RNAPII).</text>
</comment>
<dbReference type="CDD" id="cd17872">
    <property type="entry name" value="GPN3"/>
    <property type="match status" value="1"/>
</dbReference>
<evidence type="ECO:0000256" key="5">
    <source>
        <dbReference type="ARBA" id="ARBA00023134"/>
    </source>
</evidence>
<dbReference type="Gene3D" id="3.40.50.300">
    <property type="entry name" value="P-loop containing nucleotide triphosphate hydrolases"/>
    <property type="match status" value="1"/>
</dbReference>
<organism evidence="8 9">
    <name type="scientific">Cryptococcus bacillisporus CA1873</name>
    <dbReference type="NCBI Taxonomy" id="1296111"/>
    <lineage>
        <taxon>Eukaryota</taxon>
        <taxon>Fungi</taxon>
        <taxon>Dikarya</taxon>
        <taxon>Basidiomycota</taxon>
        <taxon>Agaricomycotina</taxon>
        <taxon>Tremellomycetes</taxon>
        <taxon>Tremellales</taxon>
        <taxon>Cryptococcaceae</taxon>
        <taxon>Cryptococcus</taxon>
        <taxon>Cryptococcus gattii species complex</taxon>
    </lineage>
</organism>
<evidence type="ECO:0000256" key="7">
    <source>
        <dbReference type="SAM" id="Phobius"/>
    </source>
</evidence>
<evidence type="ECO:0000256" key="2">
    <source>
        <dbReference type="ARBA" id="ARBA00014587"/>
    </source>
</evidence>
<accession>A0ABR5B8A4</accession>
<keyword evidence="4 6" id="KW-0378">Hydrolase</keyword>
<dbReference type="Proteomes" id="UP000053800">
    <property type="component" value="Unassembled WGS sequence"/>
</dbReference>
<reference evidence="8 9" key="1">
    <citation type="submission" date="2015-01" db="EMBL/GenBank/DDBJ databases">
        <title>The Genome Sequence of Cryptococcus gattii CA1873.</title>
        <authorList>
            <consortium name="The Broad Institute Genomics Platform"/>
            <person name="Cuomo C."/>
            <person name="Litvintseva A."/>
            <person name="Chen Y."/>
            <person name="Heitman J."/>
            <person name="Sun S."/>
            <person name="Springer D."/>
            <person name="Dromer F."/>
            <person name="Young S."/>
            <person name="Zeng Q."/>
            <person name="Gargeya S."/>
            <person name="Abouelleil A."/>
            <person name="Alvarado L."/>
            <person name="Chapman S.B."/>
            <person name="Gainer-Dewar J."/>
            <person name="Goldberg J."/>
            <person name="Griggs A."/>
            <person name="Gujja S."/>
            <person name="Hansen M."/>
            <person name="Howarth C."/>
            <person name="Imamovic A."/>
            <person name="Larimer J."/>
            <person name="Murphy C."/>
            <person name="Naylor J."/>
            <person name="Pearson M."/>
            <person name="Priest M."/>
            <person name="Roberts A."/>
            <person name="Saif S."/>
            <person name="Shea T."/>
            <person name="Sykes S."/>
            <person name="Wortman J."/>
            <person name="Nusbaum C."/>
            <person name="Birren B."/>
        </authorList>
    </citation>
    <scope>NUCLEOTIDE SEQUENCE [LARGE SCALE GENOMIC DNA]</scope>
    <source>
        <strain evidence="8 9">CA1873</strain>
    </source>
</reference>
<evidence type="ECO:0000256" key="1">
    <source>
        <dbReference type="ARBA" id="ARBA00005290"/>
    </source>
</evidence>
<keyword evidence="7" id="KW-1133">Transmembrane helix</keyword>
<dbReference type="InterPro" id="IPR004130">
    <property type="entry name" value="Gpn"/>
</dbReference>
<comment type="similarity">
    <text evidence="1 6">Belongs to the GPN-loop GTPase family.</text>
</comment>
<dbReference type="PANTHER" id="PTHR21231:SF7">
    <property type="entry name" value="GPN-LOOP GTPASE 3"/>
    <property type="match status" value="1"/>
</dbReference>
<dbReference type="PANTHER" id="PTHR21231">
    <property type="entry name" value="XPA-BINDING PROTEIN 1-RELATED"/>
    <property type="match status" value="1"/>
</dbReference>
<evidence type="ECO:0000256" key="4">
    <source>
        <dbReference type="ARBA" id="ARBA00022801"/>
    </source>
</evidence>
<keyword evidence="9" id="KW-1185">Reference proteome</keyword>
<evidence type="ECO:0000256" key="3">
    <source>
        <dbReference type="ARBA" id="ARBA00022741"/>
    </source>
</evidence>
<dbReference type="InterPro" id="IPR030228">
    <property type="entry name" value="Gpn3"/>
</dbReference>
<dbReference type="SUPFAM" id="SSF52540">
    <property type="entry name" value="P-loop containing nucleoside triphosphate hydrolases"/>
    <property type="match status" value="1"/>
</dbReference>
<comment type="function">
    <text evidence="6">Small GTPase required for proper nuclear import of RNA polymerase II and III (RNAPII and RNAPIII). May act at an RNAP assembly step prior to nuclear import.</text>
</comment>
<dbReference type="EMBL" id="KN848899">
    <property type="protein sequence ID" value="KIR59819.1"/>
    <property type="molecule type" value="Genomic_DNA"/>
</dbReference>
<evidence type="ECO:0000313" key="8">
    <source>
        <dbReference type="EMBL" id="KIR59819.1"/>
    </source>
</evidence>
<gene>
    <name evidence="8" type="ORF">I314_04252</name>
</gene>
<name>A0ABR5B8A4_CRYGA</name>
<dbReference type="InterPro" id="IPR027417">
    <property type="entry name" value="P-loop_NTPase"/>
</dbReference>
<keyword evidence="7" id="KW-0472">Membrane</keyword>
<evidence type="ECO:0000313" key="9">
    <source>
        <dbReference type="Proteomes" id="UP000053800"/>
    </source>
</evidence>
<keyword evidence="7" id="KW-0812">Transmembrane</keyword>
<keyword evidence="5 6" id="KW-0342">GTP-binding</keyword>
<feature type="transmembrane region" description="Helical" evidence="7">
    <location>
        <begin position="149"/>
        <end position="171"/>
    </location>
</feature>
<keyword evidence="3 6" id="KW-0547">Nucleotide-binding</keyword>